<evidence type="ECO:0000313" key="2">
    <source>
        <dbReference type="Proteomes" id="UP001155280"/>
    </source>
</evidence>
<protein>
    <submittedName>
        <fullName evidence="1">Kdo domain containing protein</fullName>
    </submittedName>
</protein>
<reference evidence="1" key="1">
    <citation type="submission" date="2022-07" db="EMBL/GenBank/DDBJ databases">
        <title>Gramela sediminis sp. nov., isolated from deep-sea sediment of the Indian Ocean.</title>
        <authorList>
            <person name="Shi H."/>
        </authorList>
    </citation>
    <scope>NUCLEOTIDE SEQUENCE</scope>
    <source>
        <strain evidence="1">GC03-9</strain>
    </source>
</reference>
<dbReference type="EMBL" id="JANCNS010000003">
    <property type="protein sequence ID" value="MCP9201086.1"/>
    <property type="molecule type" value="Genomic_DNA"/>
</dbReference>
<proteinExistence type="predicted"/>
<evidence type="ECO:0000313" key="1">
    <source>
        <dbReference type="EMBL" id="MCP9201086.1"/>
    </source>
</evidence>
<sequence>MNYRINEQSIFSESEIKDLIHRFSNSGSSLHKGRNEIKIFRLNDRDINVKAFRIPNLVNKFAYRFIRKSKAQRSFEYANKLLKRGINTPFPIAYVEHKTNFAFLESYYISEHLEVDLTYRDLVKNNNLPDYERILREFTAFTFELHEKEIEFLDHSPGNTLIRKENGKYQFFLVDLNRMNFKALSFEERMKNFSRLTPQKKMVRMMANEYARLADKTEEEVFQKMWFYTEQFQEKIRRKKKLKSILKNKK</sequence>
<accession>A0A9X2RE51</accession>
<gene>
    <name evidence="1" type="ORF">MKO06_14305</name>
</gene>
<dbReference type="AlphaFoldDB" id="A0A9X2RE51"/>
<organism evidence="1 2">
    <name type="scientific">Christiangramia oceanisediminis</name>
    <dbReference type="NCBI Taxonomy" id="2920386"/>
    <lineage>
        <taxon>Bacteria</taxon>
        <taxon>Pseudomonadati</taxon>
        <taxon>Bacteroidota</taxon>
        <taxon>Flavobacteriia</taxon>
        <taxon>Flavobacteriales</taxon>
        <taxon>Flavobacteriaceae</taxon>
        <taxon>Christiangramia</taxon>
    </lineage>
</organism>
<comment type="caution">
    <text evidence="1">The sequence shown here is derived from an EMBL/GenBank/DDBJ whole genome shotgun (WGS) entry which is preliminary data.</text>
</comment>
<keyword evidence="2" id="KW-1185">Reference proteome</keyword>
<name>A0A9X2RE51_9FLAO</name>
<dbReference type="Proteomes" id="UP001155280">
    <property type="component" value="Unassembled WGS sequence"/>
</dbReference>
<dbReference type="RefSeq" id="WP_241552751.1">
    <property type="nucleotide sequence ID" value="NZ_JANCNS010000003.1"/>
</dbReference>
<dbReference type="Pfam" id="PF06293">
    <property type="entry name" value="Kdo"/>
    <property type="match status" value="1"/>
</dbReference>